<dbReference type="Proteomes" id="UP000034544">
    <property type="component" value="Unassembled WGS sequence"/>
</dbReference>
<sequence length="158" mass="17053">MLLTPHTLVGIAVASVIKNPAIAFPVSIGMHYLGDLVPHWDFFSNTNEEERVSGWRPLAVAGELSLAVAAGTASVLYALWLANDPALAFRMLICGIGGVIPDLLSGLTMYLKNMNGFMKINNQIQSKLQFQAPLPWGILTQVLVSFFSVLVILGSTAR</sequence>
<comment type="caution">
    <text evidence="2">The sequence shown here is derived from an EMBL/GenBank/DDBJ whole genome shotgun (WGS) entry which is preliminary data.</text>
</comment>
<feature type="transmembrane region" description="Helical" evidence="1">
    <location>
        <begin position="58"/>
        <end position="81"/>
    </location>
</feature>
<feature type="transmembrane region" description="Helical" evidence="1">
    <location>
        <begin position="87"/>
        <end position="111"/>
    </location>
</feature>
<evidence type="ECO:0000256" key="1">
    <source>
        <dbReference type="SAM" id="Phobius"/>
    </source>
</evidence>
<gene>
    <name evidence="2" type="ORF">UU59_C0022G0007</name>
</gene>
<dbReference type="AlphaFoldDB" id="A0A0G0Z1I7"/>
<proteinExistence type="predicted"/>
<keyword evidence="1" id="KW-0472">Membrane</keyword>
<keyword evidence="1" id="KW-0812">Transmembrane</keyword>
<organism evidence="2 3">
    <name type="scientific">candidate division WWE3 bacterium GW2011_GWE1_41_27</name>
    <dbReference type="NCBI Taxonomy" id="1619131"/>
    <lineage>
        <taxon>Bacteria</taxon>
        <taxon>Katanobacteria</taxon>
    </lineage>
</organism>
<name>A0A0G0Z1I7_UNCKA</name>
<feature type="transmembrane region" description="Helical" evidence="1">
    <location>
        <begin position="132"/>
        <end position="153"/>
    </location>
</feature>
<evidence type="ECO:0000313" key="2">
    <source>
        <dbReference type="EMBL" id="KKS06743.1"/>
    </source>
</evidence>
<keyword evidence="1" id="KW-1133">Transmembrane helix</keyword>
<evidence type="ECO:0000313" key="3">
    <source>
        <dbReference type="Proteomes" id="UP000034544"/>
    </source>
</evidence>
<accession>A0A0G0Z1I7</accession>
<dbReference type="EMBL" id="LCBF01000022">
    <property type="protein sequence ID" value="KKS06743.1"/>
    <property type="molecule type" value="Genomic_DNA"/>
</dbReference>
<protein>
    <submittedName>
        <fullName evidence="2">Uncharacterized protein</fullName>
    </submittedName>
</protein>
<reference evidence="2 3" key="1">
    <citation type="journal article" date="2015" name="Nature">
        <title>rRNA introns, odd ribosomes, and small enigmatic genomes across a large radiation of phyla.</title>
        <authorList>
            <person name="Brown C.T."/>
            <person name="Hug L.A."/>
            <person name="Thomas B.C."/>
            <person name="Sharon I."/>
            <person name="Castelle C.J."/>
            <person name="Singh A."/>
            <person name="Wilkins M.J."/>
            <person name="Williams K.H."/>
            <person name="Banfield J.F."/>
        </authorList>
    </citation>
    <scope>NUCLEOTIDE SEQUENCE [LARGE SCALE GENOMIC DNA]</scope>
</reference>